<dbReference type="PRINTS" id="PR01836">
    <property type="entry name" value="MGATPASE"/>
</dbReference>
<keyword evidence="10" id="KW-0547">Nucleotide-binding</keyword>
<dbReference type="OrthoDB" id="9763278at2"/>
<reference evidence="20 21" key="1">
    <citation type="submission" date="2014-04" db="EMBL/GenBank/DDBJ databases">
        <title>Genome assembly of Hyalangium minutum DSM 14724.</title>
        <authorList>
            <person name="Sharma G."/>
            <person name="Subramanian S."/>
        </authorList>
    </citation>
    <scope>NUCLEOTIDE SEQUENCE [LARGE SCALE GENOMIC DNA]</scope>
    <source>
        <strain evidence="20 21">DSM 14724</strain>
    </source>
</reference>
<keyword evidence="13" id="KW-1278">Translocase</keyword>
<dbReference type="Gene3D" id="2.70.150.10">
    <property type="entry name" value="Calcium-transporting ATPase, cytoplasmic transduction domain A"/>
    <property type="match status" value="1"/>
</dbReference>
<evidence type="ECO:0000256" key="14">
    <source>
        <dbReference type="ARBA" id="ARBA00022989"/>
    </source>
</evidence>
<dbReference type="InterPro" id="IPR044492">
    <property type="entry name" value="P_typ_ATPase_HD_dom"/>
</dbReference>
<evidence type="ECO:0000259" key="19">
    <source>
        <dbReference type="SMART" id="SM00831"/>
    </source>
</evidence>
<organism evidence="20 21">
    <name type="scientific">Hyalangium minutum</name>
    <dbReference type="NCBI Taxonomy" id="394096"/>
    <lineage>
        <taxon>Bacteria</taxon>
        <taxon>Pseudomonadati</taxon>
        <taxon>Myxococcota</taxon>
        <taxon>Myxococcia</taxon>
        <taxon>Myxococcales</taxon>
        <taxon>Cystobacterineae</taxon>
        <taxon>Archangiaceae</taxon>
        <taxon>Hyalangium</taxon>
    </lineage>
</organism>
<evidence type="ECO:0000256" key="2">
    <source>
        <dbReference type="ARBA" id="ARBA00004429"/>
    </source>
</evidence>
<dbReference type="PROSITE" id="PS00154">
    <property type="entry name" value="ATPASE_E1_E2"/>
    <property type="match status" value="1"/>
</dbReference>
<keyword evidence="14 18" id="KW-1133">Transmembrane helix</keyword>
<dbReference type="InterPro" id="IPR023214">
    <property type="entry name" value="HAD_sf"/>
</dbReference>
<dbReference type="AlphaFoldDB" id="A0A085VSW4"/>
<feature type="domain" description="Cation-transporting P-type ATPase N-terminal" evidence="19">
    <location>
        <begin position="16"/>
        <end position="89"/>
    </location>
</feature>
<evidence type="ECO:0000256" key="5">
    <source>
        <dbReference type="ARBA" id="ARBA00013555"/>
    </source>
</evidence>
<dbReference type="Pfam" id="PF13246">
    <property type="entry name" value="Cation_ATPase"/>
    <property type="match status" value="1"/>
</dbReference>
<dbReference type="SUPFAM" id="SSF56784">
    <property type="entry name" value="HAD-like"/>
    <property type="match status" value="1"/>
</dbReference>
<dbReference type="InterPro" id="IPR036412">
    <property type="entry name" value="HAD-like_sf"/>
</dbReference>
<feature type="transmembrane region" description="Helical" evidence="18">
    <location>
        <begin position="757"/>
        <end position="777"/>
    </location>
</feature>
<keyword evidence="6" id="KW-1003">Cell membrane</keyword>
<keyword evidence="11" id="KW-0067">ATP-binding</keyword>
<dbReference type="InterPro" id="IPR023298">
    <property type="entry name" value="ATPase_P-typ_TM_dom_sf"/>
</dbReference>
<dbReference type="Proteomes" id="UP000028725">
    <property type="component" value="Unassembled WGS sequence"/>
</dbReference>
<dbReference type="PANTHER" id="PTHR42861">
    <property type="entry name" value="CALCIUM-TRANSPORTING ATPASE"/>
    <property type="match status" value="1"/>
</dbReference>
<dbReference type="SUPFAM" id="SSF81665">
    <property type="entry name" value="Calcium ATPase, transmembrane domain M"/>
    <property type="match status" value="1"/>
</dbReference>
<dbReference type="Gene3D" id="3.40.50.1000">
    <property type="entry name" value="HAD superfamily/HAD-like"/>
    <property type="match status" value="1"/>
</dbReference>
<protein>
    <recommendedName>
        <fullName evidence="5">Magnesium-transporting ATPase, P-type 1</fullName>
        <ecNumber evidence="4">7.2.2.14</ecNumber>
    </recommendedName>
    <alternativeName>
        <fullName evidence="16">Mg(2+) transport ATPase, P-type 1</fullName>
    </alternativeName>
</protein>
<dbReference type="SMART" id="SM00831">
    <property type="entry name" value="Cation_ATPase_N"/>
    <property type="match status" value="1"/>
</dbReference>
<feature type="transmembrane region" description="Helical" evidence="18">
    <location>
        <begin position="252"/>
        <end position="270"/>
    </location>
</feature>
<evidence type="ECO:0000256" key="7">
    <source>
        <dbReference type="ARBA" id="ARBA00022519"/>
    </source>
</evidence>
<dbReference type="Pfam" id="PF00122">
    <property type="entry name" value="E1-E2_ATPase"/>
    <property type="match status" value="1"/>
</dbReference>
<keyword evidence="12" id="KW-0460">Magnesium</keyword>
<evidence type="ECO:0000256" key="11">
    <source>
        <dbReference type="ARBA" id="ARBA00022840"/>
    </source>
</evidence>
<comment type="function">
    <text evidence="1">Mediates magnesium influx to the cytosol.</text>
</comment>
<comment type="catalytic activity">
    <reaction evidence="17">
        <text>Mg(2+)(out) + ATP + H2O = Mg(2+)(in) + ADP + phosphate + H(+)</text>
        <dbReference type="Rhea" id="RHEA:10260"/>
        <dbReference type="ChEBI" id="CHEBI:15377"/>
        <dbReference type="ChEBI" id="CHEBI:15378"/>
        <dbReference type="ChEBI" id="CHEBI:18420"/>
        <dbReference type="ChEBI" id="CHEBI:30616"/>
        <dbReference type="ChEBI" id="CHEBI:43474"/>
        <dbReference type="ChEBI" id="CHEBI:456216"/>
        <dbReference type="EC" id="7.2.2.14"/>
    </reaction>
</comment>
<dbReference type="InterPro" id="IPR006415">
    <property type="entry name" value="P-type_ATPase_IIIB"/>
</dbReference>
<evidence type="ECO:0000256" key="16">
    <source>
        <dbReference type="ARBA" id="ARBA00029806"/>
    </source>
</evidence>
<dbReference type="InterPro" id="IPR006068">
    <property type="entry name" value="ATPase_P-typ_cation-transptr_C"/>
</dbReference>
<feature type="transmembrane region" description="Helical" evidence="18">
    <location>
        <begin position="282"/>
        <end position="305"/>
    </location>
</feature>
<comment type="subcellular location">
    <subcellularLocation>
        <location evidence="2">Cell inner membrane</location>
        <topology evidence="2">Multi-pass membrane protein</topology>
    </subcellularLocation>
</comment>
<comment type="similarity">
    <text evidence="3">Belongs to the cation transport ATPase (P-type) (TC 3.A.3) family. Type IIIB subfamily.</text>
</comment>
<keyword evidence="21" id="KW-1185">Reference proteome</keyword>
<dbReference type="GO" id="GO:0005524">
    <property type="term" value="F:ATP binding"/>
    <property type="evidence" value="ECO:0007669"/>
    <property type="project" value="UniProtKB-KW"/>
</dbReference>
<dbReference type="SUPFAM" id="SSF81653">
    <property type="entry name" value="Calcium ATPase, transduction domain A"/>
    <property type="match status" value="1"/>
</dbReference>
<evidence type="ECO:0000256" key="17">
    <source>
        <dbReference type="ARBA" id="ARBA00047295"/>
    </source>
</evidence>
<sequence length="855" mass="93272">MGDRRPSSPSAPEALPAWSGSAEALLARLGSSSSGLTSTEAQARLERYGPNTPERRTRRFPVVEFLARFREPLVLVLLAASVASALTGDLTSASIIATILLLSVTLDFFQEHRAGDAAEKLRHMVAPRARVLRDGTEQELPSATLVPGDVVLLEAGSLVPADARLLESRDLYVNQALLTGESYPVEKATGEAPPDAGPTEARNAVFMSTSVISGTARAVIFNTGTRTSVGAIAHSLAQRAPSTAFELEMRRFGLMLMRLTVLLVLVVLLVHVHARRPLLESFLFSVALAVGLTPELLPMILSVTLSRGALRMASRHVIVKRLSAVHDLGSMDVLCTDKTGTLTEACIRLEQHEDATGRECARVLELTWLNSHFETGLRSPMDEAILAHQEVQPAGWSKVDEVPFDFERRRVSVLLEREGHRLLVVKGAPEELLPLCTHYEEDEGRTQHPLDAAARARVQARFAELGEQGFRVLAAAWREEPPDMQVARTGDEVELTLAGFAAFLDPPKQSARPALEALTRGGVQVKVVTGDDERVAQHVCRELGLPVKQVLTGRQLEALDEQALRVRAEQTTLFARVSPAQKSRIIRALRGRGHVVGYLGDGVNDAPSLHAADVGISVDGAVDVAREAADLLLLRQDLAVLQEGVEEGRRTFGNVMKYIRMGTSSNFGNMLSMAGASMLLPFLPMLPIQILLNNLLYDLSELAIPLDEVDPEQLAQPPRWDLRSVQRFMALFGVLSSLFDAATFAVLLLLFKAEAPLFQTAWFMESLTTQVLVIFIIRTHRNPLRSRPSGWLLLSSLGAIVVANVLPFTALGAWFGFIPLPPLLGLLLAGLVVAYLLSAVLLHRAFYWHQSHGCP</sequence>
<dbReference type="PATRIC" id="fig|394096.3.peg.8964"/>
<dbReference type="EMBL" id="JMCB01000035">
    <property type="protein sequence ID" value="KFE58527.1"/>
    <property type="molecule type" value="Genomic_DNA"/>
</dbReference>
<evidence type="ECO:0000256" key="13">
    <source>
        <dbReference type="ARBA" id="ARBA00022967"/>
    </source>
</evidence>
<dbReference type="Pfam" id="PF00690">
    <property type="entry name" value="Cation_ATPase_N"/>
    <property type="match status" value="1"/>
</dbReference>
<feature type="transmembrane region" description="Helical" evidence="18">
    <location>
        <begin position="728"/>
        <end position="751"/>
    </location>
</feature>
<evidence type="ECO:0000256" key="4">
    <source>
        <dbReference type="ARBA" id="ARBA00012786"/>
    </source>
</evidence>
<dbReference type="Pfam" id="PF00689">
    <property type="entry name" value="Cation_ATPase_C"/>
    <property type="match status" value="1"/>
</dbReference>
<dbReference type="RefSeq" id="WP_075306520.1">
    <property type="nucleotide sequence ID" value="NZ_JMCB01000035.1"/>
</dbReference>
<dbReference type="InterPro" id="IPR018303">
    <property type="entry name" value="ATPase_P-typ_P_site"/>
</dbReference>
<keyword evidence="9 18" id="KW-0812">Transmembrane</keyword>
<dbReference type="SFLD" id="SFLDS00003">
    <property type="entry name" value="Haloacid_Dehalogenase"/>
    <property type="match status" value="1"/>
</dbReference>
<evidence type="ECO:0000256" key="10">
    <source>
        <dbReference type="ARBA" id="ARBA00022741"/>
    </source>
</evidence>
<gene>
    <name evidence="20" type="ORF">DB31_6248</name>
</gene>
<dbReference type="InterPro" id="IPR023299">
    <property type="entry name" value="ATPase_P-typ_cyto_dom_N"/>
</dbReference>
<dbReference type="GO" id="GO:0016887">
    <property type="term" value="F:ATP hydrolysis activity"/>
    <property type="evidence" value="ECO:0007669"/>
    <property type="project" value="InterPro"/>
</dbReference>
<name>A0A085VSW4_9BACT</name>
<feature type="transmembrane region" description="Helical" evidence="18">
    <location>
        <begin position="823"/>
        <end position="842"/>
    </location>
</feature>
<evidence type="ECO:0000256" key="3">
    <source>
        <dbReference type="ARBA" id="ARBA00008746"/>
    </source>
</evidence>
<comment type="caution">
    <text evidence="20">The sequence shown here is derived from an EMBL/GenBank/DDBJ whole genome shotgun (WGS) entry which is preliminary data.</text>
</comment>
<dbReference type="InterPro" id="IPR008250">
    <property type="entry name" value="ATPase_P-typ_transduc_dom_A_sf"/>
</dbReference>
<dbReference type="SFLD" id="SFLDG00002">
    <property type="entry name" value="C1.7:_P-type_atpase_like"/>
    <property type="match status" value="1"/>
</dbReference>
<dbReference type="GO" id="GO:0015444">
    <property type="term" value="F:P-type magnesium transporter activity"/>
    <property type="evidence" value="ECO:0007669"/>
    <property type="project" value="UniProtKB-EC"/>
</dbReference>
<evidence type="ECO:0000256" key="1">
    <source>
        <dbReference type="ARBA" id="ARBA00003954"/>
    </source>
</evidence>
<evidence type="ECO:0000313" key="21">
    <source>
        <dbReference type="Proteomes" id="UP000028725"/>
    </source>
</evidence>
<dbReference type="Gene3D" id="3.40.1110.10">
    <property type="entry name" value="Calcium-transporting ATPase, cytoplasmic domain N"/>
    <property type="match status" value="1"/>
</dbReference>
<dbReference type="NCBIfam" id="TIGR01524">
    <property type="entry name" value="ATPase-IIIB_Mg"/>
    <property type="match status" value="1"/>
</dbReference>
<keyword evidence="8" id="KW-0597">Phosphoprotein</keyword>
<dbReference type="STRING" id="394096.DB31_6248"/>
<dbReference type="CDD" id="cd02077">
    <property type="entry name" value="P-type_ATPase_Mg"/>
    <property type="match status" value="1"/>
</dbReference>
<evidence type="ECO:0000256" key="8">
    <source>
        <dbReference type="ARBA" id="ARBA00022553"/>
    </source>
</evidence>
<dbReference type="InterPro" id="IPR001757">
    <property type="entry name" value="P_typ_ATPase"/>
</dbReference>
<evidence type="ECO:0000256" key="12">
    <source>
        <dbReference type="ARBA" id="ARBA00022842"/>
    </source>
</evidence>
<evidence type="ECO:0000256" key="18">
    <source>
        <dbReference type="SAM" id="Phobius"/>
    </source>
</evidence>
<dbReference type="EC" id="7.2.2.14" evidence="4"/>
<evidence type="ECO:0000256" key="15">
    <source>
        <dbReference type="ARBA" id="ARBA00023136"/>
    </source>
</evidence>
<dbReference type="Gene3D" id="1.20.1110.10">
    <property type="entry name" value="Calcium-transporting ATPase, transmembrane domain"/>
    <property type="match status" value="1"/>
</dbReference>
<feature type="transmembrane region" description="Helical" evidence="18">
    <location>
        <begin position="789"/>
        <end position="817"/>
    </location>
</feature>
<dbReference type="GO" id="GO:0005886">
    <property type="term" value="C:plasma membrane"/>
    <property type="evidence" value="ECO:0007669"/>
    <property type="project" value="UniProtKB-SubCell"/>
</dbReference>
<keyword evidence="15 18" id="KW-0472">Membrane</keyword>
<proteinExistence type="inferred from homology"/>
<dbReference type="InterPro" id="IPR004014">
    <property type="entry name" value="ATPase_P-typ_cation-transptr_N"/>
</dbReference>
<dbReference type="NCBIfam" id="TIGR01494">
    <property type="entry name" value="ATPase_P-type"/>
    <property type="match status" value="2"/>
</dbReference>
<evidence type="ECO:0000256" key="6">
    <source>
        <dbReference type="ARBA" id="ARBA00022475"/>
    </source>
</evidence>
<dbReference type="InterPro" id="IPR059000">
    <property type="entry name" value="ATPase_P-type_domA"/>
</dbReference>
<dbReference type="SFLD" id="SFLDF00027">
    <property type="entry name" value="p-type_atpase"/>
    <property type="match status" value="1"/>
</dbReference>
<accession>A0A085VSW4</accession>
<evidence type="ECO:0000313" key="20">
    <source>
        <dbReference type="EMBL" id="KFE58527.1"/>
    </source>
</evidence>
<keyword evidence="7" id="KW-0997">Cell inner membrane</keyword>
<evidence type="ECO:0000256" key="9">
    <source>
        <dbReference type="ARBA" id="ARBA00022692"/>
    </source>
</evidence>